<gene>
    <name evidence="1" type="ORF">Mucpa_3293</name>
</gene>
<reference evidence="1" key="1">
    <citation type="submission" date="2011-09" db="EMBL/GenBank/DDBJ databases">
        <title>The permanent draft genome of Mucilaginibacter paludis DSM 18603.</title>
        <authorList>
            <consortium name="US DOE Joint Genome Institute (JGI-PGF)"/>
            <person name="Lucas S."/>
            <person name="Han J."/>
            <person name="Lapidus A."/>
            <person name="Bruce D."/>
            <person name="Goodwin L."/>
            <person name="Pitluck S."/>
            <person name="Peters L."/>
            <person name="Kyrpides N."/>
            <person name="Mavromatis K."/>
            <person name="Ivanova N."/>
            <person name="Mikhailova N."/>
            <person name="Held B."/>
            <person name="Detter J.C."/>
            <person name="Tapia R."/>
            <person name="Han C."/>
            <person name="Land M."/>
            <person name="Hauser L."/>
            <person name="Markowitz V."/>
            <person name="Cheng J.-F."/>
            <person name="Hugenholtz P."/>
            <person name="Woyke T."/>
            <person name="Wu D."/>
            <person name="Tindall B."/>
            <person name="Brambilla E."/>
            <person name="Klenk H.-P."/>
            <person name="Eisen J.A."/>
        </authorList>
    </citation>
    <scope>NUCLEOTIDE SEQUENCE [LARGE SCALE GENOMIC DNA]</scope>
    <source>
        <strain evidence="1">DSM 18603</strain>
    </source>
</reference>
<dbReference type="AlphaFoldDB" id="H1YGY8"/>
<proteinExistence type="predicted"/>
<dbReference type="EMBL" id="CM001403">
    <property type="protein sequence ID" value="EHQ27397.1"/>
    <property type="molecule type" value="Genomic_DNA"/>
</dbReference>
<name>H1YGY8_9SPHI</name>
<dbReference type="HOGENOM" id="CLU_3236210_0_0_10"/>
<evidence type="ECO:0000313" key="2">
    <source>
        <dbReference type="Proteomes" id="UP000002774"/>
    </source>
</evidence>
<evidence type="ECO:0000313" key="1">
    <source>
        <dbReference type="EMBL" id="EHQ27397.1"/>
    </source>
</evidence>
<protein>
    <submittedName>
        <fullName evidence="1">Uncharacterized protein</fullName>
    </submittedName>
</protein>
<sequence>MNNQGTYNALKQMQKGTIRFNRLKLVCKKLEQMGLVSTIPKRV</sequence>
<keyword evidence="2" id="KW-1185">Reference proteome</keyword>
<dbReference type="Proteomes" id="UP000002774">
    <property type="component" value="Chromosome"/>
</dbReference>
<accession>H1YGY8</accession>
<organism evidence="1 2">
    <name type="scientific">Mucilaginibacter paludis DSM 18603</name>
    <dbReference type="NCBI Taxonomy" id="714943"/>
    <lineage>
        <taxon>Bacteria</taxon>
        <taxon>Pseudomonadati</taxon>
        <taxon>Bacteroidota</taxon>
        <taxon>Sphingobacteriia</taxon>
        <taxon>Sphingobacteriales</taxon>
        <taxon>Sphingobacteriaceae</taxon>
        <taxon>Mucilaginibacter</taxon>
    </lineage>
</organism>